<dbReference type="GO" id="GO:0036449">
    <property type="term" value="C:microtubule minus-end"/>
    <property type="evidence" value="ECO:0007669"/>
    <property type="project" value="TreeGrafter"/>
</dbReference>
<comment type="catalytic activity">
    <reaction evidence="30">
        <text>1-hexadecanoyl-sn-glycero-3-phosphocholine + H2O = sn-glycerol 3-phosphocholine + hexadecanoate + H(+)</text>
        <dbReference type="Rhea" id="RHEA:40435"/>
        <dbReference type="ChEBI" id="CHEBI:7896"/>
        <dbReference type="ChEBI" id="CHEBI:15377"/>
        <dbReference type="ChEBI" id="CHEBI:15378"/>
        <dbReference type="ChEBI" id="CHEBI:16870"/>
        <dbReference type="ChEBI" id="CHEBI:72998"/>
    </reaction>
    <physiologicalReaction direction="left-to-right" evidence="30">
        <dbReference type="Rhea" id="RHEA:40436"/>
    </physiologicalReaction>
</comment>
<keyword evidence="40" id="KW-1185">Reference proteome</keyword>
<evidence type="ECO:0000256" key="12">
    <source>
        <dbReference type="ARBA" id="ARBA00022701"/>
    </source>
</evidence>
<dbReference type="CDD" id="cd00038">
    <property type="entry name" value="CAP_ED"/>
    <property type="match status" value="3"/>
</dbReference>
<evidence type="ECO:0000259" key="37">
    <source>
        <dbReference type="PROSITE" id="PS51508"/>
    </source>
</evidence>
<dbReference type="GO" id="GO:0005516">
    <property type="term" value="F:calmodulin binding"/>
    <property type="evidence" value="ECO:0007669"/>
    <property type="project" value="InterPro"/>
</dbReference>
<keyword evidence="19" id="KW-0175">Coiled coil</keyword>
<evidence type="ECO:0000256" key="27">
    <source>
        <dbReference type="ARBA" id="ARBA00047314"/>
    </source>
</evidence>
<evidence type="ECO:0000256" key="5">
    <source>
        <dbReference type="ARBA" id="ARBA00006636"/>
    </source>
</evidence>
<feature type="compositionally biased region" description="Low complexity" evidence="33">
    <location>
        <begin position="2236"/>
        <end position="2250"/>
    </location>
</feature>
<dbReference type="GO" id="GO:0031122">
    <property type="term" value="P:cytoplasmic microtubule organization"/>
    <property type="evidence" value="ECO:0007669"/>
    <property type="project" value="TreeGrafter"/>
</dbReference>
<dbReference type="InterPro" id="IPR022613">
    <property type="entry name" value="CH_CAMSAP_2"/>
</dbReference>
<dbReference type="FunFam" id="2.60.120.10:FF:000022">
    <property type="entry name" value="Patatin like phospholipase domain containing 7"/>
    <property type="match status" value="1"/>
</dbReference>
<dbReference type="InterPro" id="IPR001423">
    <property type="entry name" value="LysoPLipase_patatin_CS"/>
</dbReference>
<dbReference type="InterPro" id="IPR016035">
    <property type="entry name" value="Acyl_Trfase/lysoPLipase"/>
</dbReference>
<evidence type="ECO:0000256" key="19">
    <source>
        <dbReference type="ARBA" id="ARBA00023054"/>
    </source>
</evidence>
<evidence type="ECO:0000256" key="30">
    <source>
        <dbReference type="ARBA" id="ARBA00048656"/>
    </source>
</evidence>
<feature type="compositionally biased region" description="Polar residues" evidence="33">
    <location>
        <begin position="2586"/>
        <end position="2596"/>
    </location>
</feature>
<feature type="region of interest" description="Disordered" evidence="33">
    <location>
        <begin position="390"/>
        <end position="421"/>
    </location>
</feature>
<feature type="region of interest" description="Disordered" evidence="33">
    <location>
        <begin position="990"/>
        <end position="1045"/>
    </location>
</feature>
<evidence type="ECO:0000256" key="7">
    <source>
        <dbReference type="ARBA" id="ARBA00022448"/>
    </source>
</evidence>
<feature type="short sequence motif" description="GXGXXG" evidence="32">
    <location>
        <begin position="1622"/>
        <end position="1627"/>
    </location>
</feature>
<dbReference type="PANTHER" id="PTHR21595:SF2">
    <property type="entry name" value="CALMODULIN-REGULATED SPECTRIN-ASSOCIATED PROTEIN 3"/>
    <property type="match status" value="1"/>
</dbReference>
<feature type="region of interest" description="Disordered" evidence="33">
    <location>
        <begin position="2307"/>
        <end position="2333"/>
    </location>
</feature>
<name>A0A6B0R2Z2_9CETA</name>
<keyword evidence="12 31" id="KW-0493">Microtubule</keyword>
<evidence type="ECO:0000256" key="16">
    <source>
        <dbReference type="ARBA" id="ARBA00022824"/>
    </source>
</evidence>
<evidence type="ECO:0000256" key="14">
    <source>
        <dbReference type="ARBA" id="ARBA00022753"/>
    </source>
</evidence>
<evidence type="ECO:0000256" key="31">
    <source>
        <dbReference type="PROSITE-ProRule" id="PRU00841"/>
    </source>
</evidence>
<dbReference type="InterPro" id="IPR002641">
    <property type="entry name" value="PNPLA_dom"/>
</dbReference>
<keyword evidence="25" id="KW-0407">Ion channel</keyword>
<evidence type="ECO:0000256" key="9">
    <source>
        <dbReference type="ARBA" id="ARBA00022490"/>
    </source>
</evidence>
<accession>A0A6B0R2Z2</accession>
<feature type="region of interest" description="Disordered" evidence="33">
    <location>
        <begin position="1961"/>
        <end position="1983"/>
    </location>
</feature>
<comment type="domain">
    <text evidence="31">The CKK domain binds microtubules.</text>
</comment>
<feature type="transmembrane region" description="Helical" evidence="34">
    <location>
        <begin position="693"/>
        <end position="717"/>
    </location>
</feature>
<dbReference type="FunFam" id="2.60.120.10:FF:000012">
    <property type="entry name" value="neuropathy target esterase isoform X2"/>
    <property type="match status" value="1"/>
</dbReference>
<dbReference type="GO" id="GO:0004622">
    <property type="term" value="F:phosphatidylcholine lysophospholipase activity"/>
    <property type="evidence" value="ECO:0007669"/>
    <property type="project" value="UniProtKB-EC"/>
</dbReference>
<evidence type="ECO:0000256" key="29">
    <source>
        <dbReference type="ARBA" id="ARBA00048454"/>
    </source>
</evidence>
<evidence type="ECO:0000256" key="22">
    <source>
        <dbReference type="ARBA" id="ARBA00023136"/>
    </source>
</evidence>
<dbReference type="InterPro" id="IPR038209">
    <property type="entry name" value="CKK_dom_sf"/>
</dbReference>
<dbReference type="GO" id="GO:0051011">
    <property type="term" value="F:microtubule minus-end binding"/>
    <property type="evidence" value="ECO:0007669"/>
    <property type="project" value="TreeGrafter"/>
</dbReference>
<organism evidence="39 40">
    <name type="scientific">Bos mutus</name>
    <name type="common">wild yak</name>
    <dbReference type="NCBI Taxonomy" id="72004"/>
    <lineage>
        <taxon>Eukaryota</taxon>
        <taxon>Metazoa</taxon>
        <taxon>Chordata</taxon>
        <taxon>Craniata</taxon>
        <taxon>Vertebrata</taxon>
        <taxon>Euteleostomi</taxon>
        <taxon>Mammalia</taxon>
        <taxon>Eutheria</taxon>
        <taxon>Laurasiatheria</taxon>
        <taxon>Artiodactyla</taxon>
        <taxon>Ruminantia</taxon>
        <taxon>Pecora</taxon>
        <taxon>Bovidae</taxon>
        <taxon>Bovinae</taxon>
        <taxon>Bos</taxon>
    </lineage>
</organism>
<keyword evidence="17 32" id="KW-0442">Lipid degradation</keyword>
<feature type="domain" description="CKK" evidence="37">
    <location>
        <begin position="2943"/>
        <end position="3077"/>
    </location>
</feature>
<dbReference type="Gene3D" id="2.60.120.10">
    <property type="entry name" value="Jelly Rolls"/>
    <property type="match status" value="3"/>
</dbReference>
<dbReference type="GO" id="GO:0046470">
    <property type="term" value="P:phosphatidylcholine metabolic process"/>
    <property type="evidence" value="ECO:0007669"/>
    <property type="project" value="InterPro"/>
</dbReference>
<dbReference type="InterPro" id="IPR000595">
    <property type="entry name" value="cNMP-bd_dom"/>
</dbReference>
<dbReference type="PROSITE" id="PS51635">
    <property type="entry name" value="PNPLA"/>
    <property type="match status" value="1"/>
</dbReference>
<dbReference type="GO" id="GO:0031175">
    <property type="term" value="P:neuron projection development"/>
    <property type="evidence" value="ECO:0007669"/>
    <property type="project" value="InterPro"/>
</dbReference>
<feature type="compositionally biased region" description="Basic and acidic residues" evidence="33">
    <location>
        <begin position="2804"/>
        <end position="2832"/>
    </location>
</feature>
<proteinExistence type="inferred from homology"/>
<dbReference type="Pfam" id="PF01734">
    <property type="entry name" value="Patatin"/>
    <property type="match status" value="1"/>
</dbReference>
<keyword evidence="23" id="KW-1015">Disulfide bond</keyword>
<sequence length="3083" mass="337558">MWRVGTSFSLLSGGTPGCALSTFNSGSWRAASFSTRGGEGPRICIPGLDSDCLVLLKLRLRPQLLQPPPLPSRPNISQSSFLAGAWDLPPLLAGKLVSAWSPLPPPSHLTETERLLTPSPGYGTQTGASPAPSTPPEEEDLRRRLKYFFMSPCDKFRAKGRKPFKLMLQVVKILVVTVQLILFGLSNQLAVTFREENTIAFRHLFLLGYTDGADDTFAAYTRQQLYQAIFYAVDQYLTLPDVSLGRYAYVRGGGGPWANGSALALCQCYYHRGHVDPANDTFDIDPMVVTDCIRVDPPERPPVPPSDDLSLSDGSASYRNLTLKFHKLINVTIHFQLKTINLQSLINNEIPDCYTFSILITFDNKAHSGRVPISLETQAHIQECKHPSVFGHERESQPQPRPALGPLGPPGWGASPAQTSPHPTRLPLQEFVRFMWRRRGRVISLWERLEFVNGWYILLVTSDMLTISGTIMKIGIEAKNLASYDVCSILLGTSTLLVWVGVIRYLTFFHKYNILIATLRVALPSVMRFCCCVAVIYLGYCFCGWIVLGPYHVKFRSLSMVSECLFSLINGDDMFVTFAAMQAQQSRSSLVWLFSQLYLYSFISLFIYMVLSLFIALITGAYDTIKHPGGAGAEVSELQAYIAQCQDSPTSGKFRRGSGSACSLLCCCGRFEAGVPDVQPCLKKQMDAPLQTGMVLGMMIGAGVAVLVTAVLILLLVRRLRVPKAPAPDGPRYRFRKRDKVLFYGRKIMRKVSQSTSSLVDASVSTTSRPRMKKKLKMLNIAKKILRIQKEAPTLQRKEPPPAVLEADLTEGDLANSHLPSEVLYMLKNVRVLGHFEKPLFLELCRHMVFQRLSQGDYVFRPGQPDASIYVVQDGLLELCLPGPDGKECVVKEVVPGDSVNSLLSILDVITGHQHPQRTVSARAARDSTVLRLPVEAFSAVFTKYPESLVRVVQIIMVRLQRVTFLALHNYLGLTNELFSHEIQPLRLFPSPGLPPRTSPVRGSKRMVSTAASEELRETPGRPSDPTGAPLPGTGGDPVKPTSLETSSAPLLSRCISMPVDISGLQGGPRSDFDMAYERGRISVSLQEEASGGFQAASARTPSQEPREQPAGACEYSYCEDESASGSCPFGPYQGRQTSSIFEAAKQELAKLMQIEDPTLLNSRVLLHHAKAGTIIARQGDQDVSLHFVLWGSLHVYQRMIDKAEDVCLFVVQPGELVGQLAVLTGEPLIFTLRAQRDCTFLRISKSDFYEIMRAQPSVVLSAAQTVAARMSPFVRQMDFAIDWTAVEAGRALYRQGDRSDCTYIVLNGRLRSVIQRGSGKKELVGEYGRGDLIGVVEALTRQPRATTVHAVRDTELAKLPEGTLGHIKRRYPQVVTRLIHLLSQKILGNLQQLRGPFPAGSGLGVPPHSELTNPASNLSTVAVLPVCAEVPMVAFMLELQHALQAIGPTLLLNSDIIRARLGASALDSIQEFRLSGWLAQQEDTHRIVLYQTDTSLTPWTVRCLRQADCILIVGLGDQEPTLGQLEQMLENTAVRALKQLVLLHREEGAGPTRTVEWLNMRSWCSGHLHLRCPRRLFSRRSPAKLHELYEKVFSRRADRHSDFSRLARVLTGNTIALVLGGGGARGCSHIGVLKALEEAGVPVDLVGGTSIGSFIGALYAEERSASRTKQRAREWAKSMTSVLEPVLDLTYPVTSMFTGSAFNRSIHRVFQDKQIEDLWLPYFNVTTDITSSAMRVHKDGSLWRYVRASMTLSGYLPPLCDPKDGHLLMDGGYINNLPGNMGAKTVIAIDVGSQDETDLSTYGDSLSGWWLLWKRLNPWADKIKVPDMAEIQSRLAYVSCVRQLEVVKSSSYCEYLRPPIDCFKTMDFGKFDQIYDVGYQYGSTVFGGWSRGDIIEKMLTDRWSADLNESRRADVLAFPSSGFTDLAEIVSRIEPPTTSYVSVSDGCADGEESDCLTEYEEDAGPECSRDEGGSPEGASPSTALEMGAHLAVIDALMVAFAFEWTKTLPGPLALASLEHKLLFWVDTTIRRLQEKTEQEAAQRATPAAPADGVAPAQPSIRYRKDRAVARRAPCFPTVTSLQDLASGAALAATIHCYCPQLLRLEEVCLKDPMSVADSLYNLQLVQDFCASRLPRGCPLSLEDLLYVPPPLKVRLPRGPHGHPGLWVRAADPASRLQVNLMVLLAELFMCFEVLKPDFVQVKDLPDGHAASPQATEASTPQNSGSSSPVFNFRHPLLSPGGPQSPLRGSTGSLKSSPSMSHMEALGKAWNRQLSRPLSQAVSFSTPFGLDSDVDVVMGDPVLLRSVSSDSLGPQRPVPARTPAQPPPETGDLPTIEEALQIIHSAEPRLLPDGAADGSFYLHSPEGSSKLPLASPYPPEGSSKPLPDGPTKVPAYLPHPEGPSKPAPCPAGEVSKPPALPEGSPKVAASSPAASNSEVKMTSFAERKKQLVKAEVEAGSPVATPGAPEALSSEMSELGARLEEKRRAIEAQKRRIEAIFAKHRQRLGKNAFLQVQPREAGGEAEAELGPAPGGERPAGEGQGEPSPRPKAVTFSPELGPVPPEGLGDYNRAVSKLSAALNSLQRDMQRLTDQQQRLLAPPESSTVAPTPAAAAWVIPAELRLAPLTRVLTPPHDVDSLPHLRKFSPSQVPVQTRSSILLAEGPPPEEPAARPGLIEIPLSSLEEPAAEDEGDGSPPGAEDSLEEEASSEGEPRTGLGFFYKDEDKPEDEMAQKRASLLERQQRRAEEARRRKQWQEAEKEQRREEASRLVQEEVTPSPPAPTAPTASAAIPAPAARAPAEEEVGPRRGEFTRLEYERRAQLKLMDDLDKVLRPRAAGSGGPGRGGRRAPRPRSGCCDDSALARSPARGLLGSRLSKIYSQSTLSLSTVANEGPSNLGVKRPTSRAPSPSGLMSPSRLPGSREREWDNGSNASSPASVPEYTGPRLYKEPSAKSNKFIIHNALSHCCLAGKVNEPQKNRILEEIEKSKANHFLILFRDSSCQFRALYTLSAETEELSRLAGYGPRTVTPAMVEGIYKYNSDRKRFTQIPAKTMSMSVDAFTIQGHLWQSKKPTTPKKGSSTPK</sequence>
<feature type="compositionally biased region" description="Polar residues" evidence="33">
    <location>
        <begin position="2213"/>
        <end position="2230"/>
    </location>
</feature>
<keyword evidence="22 34" id="KW-0472">Membrane</keyword>
<dbReference type="InterPro" id="IPR056556">
    <property type="entry name" value="NTE1_P-loop_dom"/>
</dbReference>
<dbReference type="Pfam" id="PF00027">
    <property type="entry name" value="cNMP_binding"/>
    <property type="match status" value="3"/>
</dbReference>
<evidence type="ECO:0000256" key="20">
    <source>
        <dbReference type="ARBA" id="ARBA00023065"/>
    </source>
</evidence>
<keyword evidence="13" id="KW-0677">Repeat</keyword>
<dbReference type="FunFam" id="1.10.287.70:FF:000033">
    <property type="entry name" value="Mucolipin 1"/>
    <property type="match status" value="1"/>
</dbReference>
<dbReference type="InterPro" id="IPR013122">
    <property type="entry name" value="PKD1_2_channel"/>
</dbReference>
<dbReference type="GO" id="GO:0010008">
    <property type="term" value="C:endosome membrane"/>
    <property type="evidence" value="ECO:0007669"/>
    <property type="project" value="UniProtKB-SubCell"/>
</dbReference>
<evidence type="ECO:0000256" key="1">
    <source>
        <dbReference type="ARBA" id="ARBA00004245"/>
    </source>
</evidence>
<keyword evidence="24" id="KW-0206">Cytoskeleton</keyword>
<dbReference type="Gene3D" id="3.40.1090.10">
    <property type="entry name" value="Cytosolic phospholipase A2 catalytic domain"/>
    <property type="match status" value="1"/>
</dbReference>
<evidence type="ECO:0000256" key="4">
    <source>
        <dbReference type="ARBA" id="ARBA00004651"/>
    </source>
</evidence>
<dbReference type="PROSITE" id="PS50021">
    <property type="entry name" value="CH"/>
    <property type="match status" value="1"/>
</dbReference>
<reference evidence="39" key="1">
    <citation type="submission" date="2019-10" db="EMBL/GenBank/DDBJ databases">
        <title>The sequence and de novo assembly of the wild yak genome.</title>
        <authorList>
            <person name="Liu Y."/>
        </authorList>
    </citation>
    <scope>NUCLEOTIDE SEQUENCE [LARGE SCALE GENOMIC DNA]</scope>
    <source>
        <strain evidence="39">WY2019</strain>
    </source>
</reference>
<feature type="active site" description="Nucleophile" evidence="32">
    <location>
        <position position="1651"/>
    </location>
</feature>
<dbReference type="PROSITE" id="PS01237">
    <property type="entry name" value="UPF0028"/>
    <property type="match status" value="1"/>
</dbReference>
<feature type="domain" description="Cyclic nucleotide-binding" evidence="36">
    <location>
        <begin position="1281"/>
        <end position="1386"/>
    </location>
</feature>
<feature type="region of interest" description="Disordered" evidence="33">
    <location>
        <begin position="2514"/>
        <end position="2569"/>
    </location>
</feature>
<dbReference type="InterPro" id="IPR049134">
    <property type="entry name" value="MCLN_ECD"/>
</dbReference>
<dbReference type="Proteomes" id="UP000322234">
    <property type="component" value="Unassembled WGS sequence"/>
</dbReference>
<comment type="catalytic activity">
    <reaction evidence="27">
        <text>1-(9Z-octadecenoyl)-sn-glycero-3-phosphocholine + H2O = sn-glycerol 3-phosphocholine + (9Z)-octadecenoate + H(+)</text>
        <dbReference type="Rhea" id="RHEA:40807"/>
        <dbReference type="ChEBI" id="CHEBI:15377"/>
        <dbReference type="ChEBI" id="CHEBI:15378"/>
        <dbReference type="ChEBI" id="CHEBI:16870"/>
        <dbReference type="ChEBI" id="CHEBI:28610"/>
        <dbReference type="ChEBI" id="CHEBI:30823"/>
    </reaction>
    <physiologicalReaction direction="left-to-right" evidence="27">
        <dbReference type="Rhea" id="RHEA:40808"/>
    </physiologicalReaction>
</comment>
<feature type="domain" description="Calponin-homology (CH)" evidence="35">
    <location>
        <begin position="2056"/>
        <end position="2165"/>
    </location>
</feature>
<comment type="catalytic activity">
    <reaction evidence="29">
        <text>a 1-acyl-sn-glycero-3-phosphocholine + H2O = sn-glycerol 3-phosphocholine + a fatty acid + H(+)</text>
        <dbReference type="Rhea" id="RHEA:15177"/>
        <dbReference type="ChEBI" id="CHEBI:15377"/>
        <dbReference type="ChEBI" id="CHEBI:15378"/>
        <dbReference type="ChEBI" id="CHEBI:16870"/>
        <dbReference type="ChEBI" id="CHEBI:28868"/>
        <dbReference type="ChEBI" id="CHEBI:58168"/>
        <dbReference type="EC" id="3.1.1.5"/>
    </reaction>
    <physiologicalReaction direction="left-to-right" evidence="29">
        <dbReference type="Rhea" id="RHEA:15178"/>
    </physiologicalReaction>
</comment>
<feature type="compositionally biased region" description="Low complexity" evidence="33">
    <location>
        <begin position="2314"/>
        <end position="2323"/>
    </location>
</feature>
<evidence type="ECO:0000313" key="40">
    <source>
        <dbReference type="Proteomes" id="UP000322234"/>
    </source>
</evidence>
<comment type="caution">
    <text evidence="39">The sequence shown here is derived from an EMBL/GenBank/DDBJ whole genome shotgun (WGS) entry which is preliminary data.</text>
</comment>
<dbReference type="InterPro" id="IPR018490">
    <property type="entry name" value="cNMP-bd_dom_sf"/>
</dbReference>
<comment type="catalytic activity">
    <reaction evidence="28">
        <text>1-hexadecanoyl-sn-glycero-3-phosphate + H2O = sn-glycerol 3-phosphate + hexadecanoate + H(+)</text>
        <dbReference type="Rhea" id="RHEA:49092"/>
        <dbReference type="ChEBI" id="CHEBI:7896"/>
        <dbReference type="ChEBI" id="CHEBI:15377"/>
        <dbReference type="ChEBI" id="CHEBI:15378"/>
        <dbReference type="ChEBI" id="CHEBI:57518"/>
        <dbReference type="ChEBI" id="CHEBI:57597"/>
    </reaction>
    <physiologicalReaction direction="left-to-right" evidence="28">
        <dbReference type="Rhea" id="RHEA:49093"/>
    </physiologicalReaction>
</comment>
<evidence type="ECO:0000256" key="26">
    <source>
        <dbReference type="ARBA" id="ARBA00036634"/>
    </source>
</evidence>
<evidence type="ECO:0000256" key="11">
    <source>
        <dbReference type="ARBA" id="ARBA00022692"/>
    </source>
</evidence>
<feature type="compositionally biased region" description="Polar residues" evidence="33">
    <location>
        <begin position="2251"/>
        <end position="2260"/>
    </location>
</feature>
<feature type="region of interest" description="Disordered" evidence="33">
    <location>
        <begin position="2209"/>
        <end position="2263"/>
    </location>
</feature>
<dbReference type="InterPro" id="IPR047316">
    <property type="entry name" value="ML1_ELD"/>
</dbReference>
<dbReference type="Pfam" id="PF08683">
    <property type="entry name" value="CAMSAP_CKK"/>
    <property type="match status" value="1"/>
</dbReference>
<feature type="transmembrane region" description="Helical" evidence="34">
    <location>
        <begin position="486"/>
        <end position="506"/>
    </location>
</feature>
<dbReference type="GO" id="GO:0030507">
    <property type="term" value="F:spectrin binding"/>
    <property type="evidence" value="ECO:0007669"/>
    <property type="project" value="InterPro"/>
</dbReference>
<evidence type="ECO:0000256" key="33">
    <source>
        <dbReference type="SAM" id="MobiDB-lite"/>
    </source>
</evidence>
<comment type="subcellular location">
    <subcellularLocation>
        <location evidence="4">Cell membrane</location>
        <topology evidence="4">Multi-pass membrane protein</topology>
    </subcellularLocation>
    <subcellularLocation>
        <location evidence="1">Cytoplasm</location>
        <location evidence="1">Cytoskeleton</location>
    </subcellularLocation>
    <subcellularLocation>
        <location evidence="3">Endoplasmic reticulum membrane</location>
        <topology evidence="3">Single-pass type III membrane protein</topology>
    </subcellularLocation>
    <subcellularLocation>
        <location evidence="2">Endosome membrane</location>
        <topology evidence="2">Multi-pass membrane protein</topology>
    </subcellularLocation>
</comment>
<feature type="compositionally biased region" description="Low complexity" evidence="33">
    <location>
        <begin position="2428"/>
        <end position="2437"/>
    </location>
</feature>
<feature type="transmembrane region" description="Helical" evidence="34">
    <location>
        <begin position="454"/>
        <end position="474"/>
    </location>
</feature>
<feature type="compositionally biased region" description="Low complexity" evidence="33">
    <location>
        <begin position="2784"/>
        <end position="2798"/>
    </location>
</feature>
<dbReference type="CDD" id="cd21070">
    <property type="entry name" value="ELD_TRPML1"/>
    <property type="match status" value="1"/>
</dbReference>
<comment type="similarity">
    <text evidence="5">Belongs to the NTE family.</text>
</comment>
<feature type="compositionally biased region" description="Low complexity" evidence="33">
    <location>
        <begin position="2042"/>
        <end position="2051"/>
    </location>
</feature>
<keyword evidence="7" id="KW-0813">Transport</keyword>
<evidence type="ECO:0000256" key="24">
    <source>
        <dbReference type="ARBA" id="ARBA00023212"/>
    </source>
</evidence>
<keyword evidence="9" id="KW-0963">Cytoplasm</keyword>
<dbReference type="EC" id="3.1.1.5" evidence="6"/>
<gene>
    <name evidence="39" type="ORF">E5288_WYG002415</name>
</gene>
<feature type="transmembrane region" description="Helical" evidence="34">
    <location>
        <begin position="526"/>
        <end position="548"/>
    </location>
</feature>
<dbReference type="SUPFAM" id="SSF50346">
    <property type="entry name" value="PRC-barrel domain"/>
    <property type="match status" value="1"/>
</dbReference>
<dbReference type="InterPro" id="IPR031372">
    <property type="entry name" value="CAMSAP_CC1"/>
</dbReference>
<feature type="domain" description="PNPLA" evidence="38">
    <location>
        <begin position="1618"/>
        <end position="1784"/>
    </location>
</feature>
<keyword evidence="20" id="KW-0406">Ion transport</keyword>
<dbReference type="FunFam" id="3.40.1090.10:FF:000001">
    <property type="entry name" value="neuropathy target esterase isoform X2"/>
    <property type="match status" value="1"/>
</dbReference>
<dbReference type="SMART" id="SM01051">
    <property type="entry name" value="CAMSAP_CKK"/>
    <property type="match status" value="1"/>
</dbReference>
<evidence type="ECO:0000259" key="38">
    <source>
        <dbReference type="PROSITE" id="PS51635"/>
    </source>
</evidence>
<evidence type="ECO:0000259" key="35">
    <source>
        <dbReference type="PROSITE" id="PS50021"/>
    </source>
</evidence>
<dbReference type="Pfam" id="PF08016">
    <property type="entry name" value="PKD_channel"/>
    <property type="match status" value="1"/>
</dbReference>
<feature type="region of interest" description="Disordered" evidence="33">
    <location>
        <begin position="2586"/>
        <end position="2608"/>
    </location>
</feature>
<feature type="compositionally biased region" description="Polar residues" evidence="33">
    <location>
        <begin position="2646"/>
        <end position="2657"/>
    </location>
</feature>
<evidence type="ECO:0000256" key="21">
    <source>
        <dbReference type="ARBA" id="ARBA00023098"/>
    </source>
</evidence>
<evidence type="ECO:0000256" key="10">
    <source>
        <dbReference type="ARBA" id="ARBA00022553"/>
    </source>
</evidence>
<keyword evidence="16" id="KW-0256">Endoplasmic reticulum</keyword>
<feature type="region of interest" description="Disordered" evidence="33">
    <location>
        <begin position="108"/>
        <end position="138"/>
    </location>
</feature>
<dbReference type="SMART" id="SM00100">
    <property type="entry name" value="cNMP"/>
    <property type="match status" value="3"/>
</dbReference>
<feature type="compositionally biased region" description="Basic and acidic residues" evidence="33">
    <location>
        <begin position="2721"/>
        <end position="2772"/>
    </location>
</feature>
<feature type="region of interest" description="Disordered" evidence="33">
    <location>
        <begin position="2635"/>
        <end position="2861"/>
    </location>
</feature>
<dbReference type="Pfam" id="PF21381">
    <property type="entry name" value="MCLN_ECD"/>
    <property type="match status" value="1"/>
</dbReference>
<feature type="compositionally biased region" description="Pro residues" evidence="33">
    <location>
        <begin position="2400"/>
        <end position="2409"/>
    </location>
</feature>
<keyword evidence="10" id="KW-0597">Phosphoprotein</keyword>
<evidence type="ECO:0000313" key="39">
    <source>
        <dbReference type="EMBL" id="MXQ83960.1"/>
    </source>
</evidence>
<dbReference type="EMBL" id="VBQZ03000018">
    <property type="protein sequence ID" value="MXQ83960.1"/>
    <property type="molecule type" value="Genomic_DNA"/>
</dbReference>
<comment type="similarity">
    <text evidence="31">Belongs to the CAMSAP1 family.</text>
</comment>
<comment type="catalytic activity">
    <reaction evidence="26">
        <text>Ca(2+)(in) = Ca(2+)(out)</text>
        <dbReference type="Rhea" id="RHEA:29671"/>
        <dbReference type="ChEBI" id="CHEBI:29108"/>
    </reaction>
</comment>
<dbReference type="Pfam" id="PF11971">
    <property type="entry name" value="CAMSAP_CH"/>
    <property type="match status" value="1"/>
</dbReference>
<feature type="short sequence motif" description="DGA/G" evidence="32">
    <location>
        <begin position="1771"/>
        <end position="1773"/>
    </location>
</feature>
<evidence type="ECO:0000256" key="28">
    <source>
        <dbReference type="ARBA" id="ARBA00048133"/>
    </source>
</evidence>
<feature type="compositionally biased region" description="Pro residues" evidence="33">
    <location>
        <begin position="399"/>
        <end position="409"/>
    </location>
</feature>
<evidence type="ECO:0000256" key="25">
    <source>
        <dbReference type="ARBA" id="ARBA00023303"/>
    </source>
</evidence>
<keyword evidence="8" id="KW-1003">Cell membrane</keyword>
<dbReference type="GO" id="GO:0005789">
    <property type="term" value="C:endoplasmic reticulum membrane"/>
    <property type="evidence" value="ECO:0007669"/>
    <property type="project" value="UniProtKB-SubCell"/>
</dbReference>
<dbReference type="InterPro" id="IPR011033">
    <property type="entry name" value="PRC_barrel-like_sf"/>
</dbReference>
<dbReference type="GO" id="GO:0007026">
    <property type="term" value="P:negative regulation of microtubule depolymerization"/>
    <property type="evidence" value="ECO:0007669"/>
    <property type="project" value="TreeGrafter"/>
</dbReference>
<keyword evidence="18 34" id="KW-1133">Transmembrane helix</keyword>
<evidence type="ECO:0000256" key="23">
    <source>
        <dbReference type="ARBA" id="ARBA00023157"/>
    </source>
</evidence>
<feature type="compositionally biased region" description="Low complexity" evidence="33">
    <location>
        <begin position="2599"/>
        <end position="2608"/>
    </location>
</feature>
<evidence type="ECO:0000256" key="17">
    <source>
        <dbReference type="ARBA" id="ARBA00022963"/>
    </source>
</evidence>
<feature type="domain" description="Cyclic nucleotide-binding" evidence="36">
    <location>
        <begin position="832"/>
        <end position="959"/>
    </location>
</feature>
<feature type="region of interest" description="Disordered" evidence="33">
    <location>
        <begin position="2889"/>
        <end position="2945"/>
    </location>
</feature>
<evidence type="ECO:0000256" key="6">
    <source>
        <dbReference type="ARBA" id="ARBA00013274"/>
    </source>
</evidence>
<evidence type="ECO:0000256" key="8">
    <source>
        <dbReference type="ARBA" id="ARBA00022475"/>
    </source>
</evidence>
<feature type="transmembrane region" description="Helical" evidence="34">
    <location>
        <begin position="597"/>
        <end position="618"/>
    </location>
</feature>
<evidence type="ECO:0000256" key="2">
    <source>
        <dbReference type="ARBA" id="ARBA00004337"/>
    </source>
</evidence>
<keyword evidence="14" id="KW-0967">Endosome</keyword>
<feature type="domain" description="Cyclic nucleotide-binding" evidence="36">
    <location>
        <begin position="1148"/>
        <end position="1253"/>
    </location>
</feature>
<feature type="region of interest" description="Disordered" evidence="33">
    <location>
        <begin position="2036"/>
        <end position="2057"/>
    </location>
</feature>
<dbReference type="Gene3D" id="3.10.20.360">
    <property type="entry name" value="CKK domain"/>
    <property type="match status" value="1"/>
</dbReference>
<feature type="region of interest" description="Disordered" evidence="33">
    <location>
        <begin position="2371"/>
        <end position="2442"/>
    </location>
</feature>
<dbReference type="SUPFAM" id="SSF51206">
    <property type="entry name" value="cAMP-binding domain-like"/>
    <property type="match status" value="3"/>
</dbReference>
<dbReference type="PROSITE" id="PS50042">
    <property type="entry name" value="CNMP_BINDING_3"/>
    <property type="match status" value="3"/>
</dbReference>
<keyword evidence="11 34" id="KW-0812">Transmembrane</keyword>
<evidence type="ECO:0000256" key="15">
    <source>
        <dbReference type="ARBA" id="ARBA00022801"/>
    </source>
</evidence>
<dbReference type="Gene3D" id="1.10.287.70">
    <property type="match status" value="1"/>
</dbReference>
<evidence type="ECO:0000256" key="18">
    <source>
        <dbReference type="ARBA" id="ARBA00022989"/>
    </source>
</evidence>
<feature type="transmembrane region" description="Helical" evidence="34">
    <location>
        <begin position="166"/>
        <end position="185"/>
    </location>
</feature>
<dbReference type="PROSITE" id="PS51508">
    <property type="entry name" value="CKK"/>
    <property type="match status" value="1"/>
</dbReference>
<evidence type="ECO:0000259" key="36">
    <source>
        <dbReference type="PROSITE" id="PS50042"/>
    </source>
</evidence>
<feature type="region of interest" description="Disordered" evidence="33">
    <location>
        <begin position="2455"/>
        <end position="2479"/>
    </location>
</feature>
<dbReference type="SUPFAM" id="SSF52151">
    <property type="entry name" value="FabD/lysophospholipase-like"/>
    <property type="match status" value="1"/>
</dbReference>
<dbReference type="FunFam" id="2.60.120.10:FF:000010">
    <property type="entry name" value="neuropathy target esterase isoform X1"/>
    <property type="match status" value="1"/>
</dbReference>
<dbReference type="GO" id="GO:0005886">
    <property type="term" value="C:plasma membrane"/>
    <property type="evidence" value="ECO:0007669"/>
    <property type="project" value="UniProtKB-SubCell"/>
</dbReference>
<evidence type="ECO:0000256" key="3">
    <source>
        <dbReference type="ARBA" id="ARBA00004643"/>
    </source>
</evidence>
<dbReference type="GO" id="GO:0016042">
    <property type="term" value="P:lipid catabolic process"/>
    <property type="evidence" value="ECO:0007669"/>
    <property type="project" value="UniProtKB-UniRule"/>
</dbReference>
<evidence type="ECO:0000256" key="32">
    <source>
        <dbReference type="PROSITE-ProRule" id="PRU01161"/>
    </source>
</evidence>
<keyword evidence="21 32" id="KW-0443">Lipid metabolism</keyword>
<dbReference type="FunFam" id="3.10.20.360:FF:000001">
    <property type="entry name" value="Calmodulin-regulated spectrin-associated protein 3 isoform 2"/>
    <property type="match status" value="1"/>
</dbReference>
<protein>
    <recommendedName>
        <fullName evidence="6">lysophospholipase</fullName>
        <ecNumber evidence="6">3.1.1.5</ecNumber>
    </recommendedName>
</protein>
<dbReference type="InterPro" id="IPR014710">
    <property type="entry name" value="RmlC-like_jellyroll"/>
</dbReference>
<evidence type="ECO:0000256" key="34">
    <source>
        <dbReference type="SAM" id="Phobius"/>
    </source>
</evidence>
<feature type="short sequence motif" description="GXSXG" evidence="32">
    <location>
        <begin position="1649"/>
        <end position="1653"/>
    </location>
</feature>
<evidence type="ECO:0000256" key="13">
    <source>
        <dbReference type="ARBA" id="ARBA00022737"/>
    </source>
</evidence>
<dbReference type="GO" id="GO:0008324">
    <property type="term" value="F:monoatomic cation transmembrane transporter activity"/>
    <property type="evidence" value="ECO:0007669"/>
    <property type="project" value="UniProtKB-ARBA"/>
</dbReference>
<dbReference type="Pfam" id="PF17095">
    <property type="entry name" value="CAMSAP_CC1"/>
    <property type="match status" value="1"/>
</dbReference>
<dbReference type="InterPro" id="IPR032940">
    <property type="entry name" value="CAMSAP"/>
</dbReference>
<dbReference type="PANTHER" id="PTHR21595">
    <property type="entry name" value="PATRONIN"/>
    <property type="match status" value="1"/>
</dbReference>
<keyword evidence="15 32" id="KW-0378">Hydrolase</keyword>
<dbReference type="Pfam" id="PF24179">
    <property type="entry name" value="NTE_Ploop"/>
    <property type="match status" value="1"/>
</dbReference>
<dbReference type="InterPro" id="IPR014797">
    <property type="entry name" value="CKK_CAMSAP"/>
</dbReference>
<dbReference type="CDD" id="cd07225">
    <property type="entry name" value="Pat_PNPLA6_PNPLA7"/>
    <property type="match status" value="1"/>
</dbReference>
<feature type="active site" description="Proton acceptor" evidence="32">
    <location>
        <position position="1771"/>
    </location>
</feature>
<dbReference type="InterPro" id="IPR001715">
    <property type="entry name" value="CH_dom"/>
</dbReference>